<dbReference type="EMBL" id="QZAO01000416">
    <property type="protein sequence ID" value="THW68979.1"/>
    <property type="molecule type" value="Genomic_DNA"/>
</dbReference>
<gene>
    <name evidence="2" type="ORF">D6D19_08660</name>
</gene>
<dbReference type="Gene3D" id="1.25.40.10">
    <property type="entry name" value="Tetratricopeptide repeat domain"/>
    <property type="match status" value="1"/>
</dbReference>
<feature type="region of interest" description="Disordered" evidence="1">
    <location>
        <begin position="805"/>
        <end position="844"/>
    </location>
</feature>
<organism evidence="2 3">
    <name type="scientific">Aureobasidium pullulans</name>
    <name type="common">Black yeast</name>
    <name type="synonym">Pullularia pullulans</name>
    <dbReference type="NCBI Taxonomy" id="5580"/>
    <lineage>
        <taxon>Eukaryota</taxon>
        <taxon>Fungi</taxon>
        <taxon>Dikarya</taxon>
        <taxon>Ascomycota</taxon>
        <taxon>Pezizomycotina</taxon>
        <taxon>Dothideomycetes</taxon>
        <taxon>Dothideomycetidae</taxon>
        <taxon>Dothideales</taxon>
        <taxon>Saccotheciaceae</taxon>
        <taxon>Aureobasidium</taxon>
    </lineage>
</organism>
<feature type="region of interest" description="Disordered" evidence="1">
    <location>
        <begin position="392"/>
        <end position="418"/>
    </location>
</feature>
<dbReference type="SUPFAM" id="SSF48452">
    <property type="entry name" value="TPR-like"/>
    <property type="match status" value="1"/>
</dbReference>
<evidence type="ECO:0000313" key="3">
    <source>
        <dbReference type="Proteomes" id="UP000308802"/>
    </source>
</evidence>
<dbReference type="Proteomes" id="UP000308802">
    <property type="component" value="Unassembled WGS sequence"/>
</dbReference>
<feature type="compositionally biased region" description="Basic and acidic residues" evidence="1">
    <location>
        <begin position="449"/>
        <end position="463"/>
    </location>
</feature>
<accession>A0A4S8ZRY9</accession>
<feature type="region of interest" description="Disordered" evidence="1">
    <location>
        <begin position="449"/>
        <end position="508"/>
    </location>
</feature>
<dbReference type="AlphaFoldDB" id="A0A4S8ZRY9"/>
<protein>
    <submittedName>
        <fullName evidence="2">Uncharacterized protein</fullName>
    </submittedName>
</protein>
<feature type="compositionally biased region" description="Basic residues" evidence="1">
    <location>
        <begin position="403"/>
        <end position="418"/>
    </location>
</feature>
<reference evidence="2 3" key="1">
    <citation type="submission" date="2018-10" db="EMBL/GenBank/DDBJ databases">
        <title>Fifty Aureobasidium pullulans genomes reveal a recombining polyextremotolerant generalist.</title>
        <authorList>
            <person name="Gostincar C."/>
            <person name="Turk M."/>
            <person name="Zajc J."/>
            <person name="Gunde-Cimerman N."/>
        </authorList>
    </citation>
    <scope>NUCLEOTIDE SEQUENCE [LARGE SCALE GENOMIC DNA]</scope>
    <source>
        <strain evidence="2 3">EXF-10659</strain>
    </source>
</reference>
<feature type="compositionally biased region" description="Acidic residues" evidence="1">
    <location>
        <begin position="805"/>
        <end position="821"/>
    </location>
</feature>
<feature type="compositionally biased region" description="Acidic residues" evidence="1">
    <location>
        <begin position="829"/>
        <end position="844"/>
    </location>
</feature>
<dbReference type="InterPro" id="IPR011990">
    <property type="entry name" value="TPR-like_helical_dom_sf"/>
</dbReference>
<name>A0A4S8ZRY9_AURPU</name>
<feature type="compositionally biased region" description="Acidic residues" evidence="1">
    <location>
        <begin position="464"/>
        <end position="479"/>
    </location>
</feature>
<sequence>MTGNIMTANRAVHKGNYTVAFDLYSKILHEKRHPVAYLNRALCYTAEKKPHLAVNDALRAYMMAQAIIDVHRDRVAGNDHIRRIDRDISSYRGMCTLGTNFAGLHHLRRLLRTESVEHNLATKGLRQSRICSRTQLTRLSCTDDCTHALAQGEEWCSSASTVLRREHFRFKLAKMTLVEDHCKDPVSGRTTSTSDVEDLKFKALFRLVDALARCGAGSAHKALYILDDKFMASKASKAGPSEEPIPPSFRKELDLLFNSIENRIFEILFTHKPSIKAQQLTASGHSLLNRDSYGFAGSQFNIATLNGCINTVDESAIVRYDFKFGVPTSLVATQDVFQGMILFTESLPFAVSTAKTWDTSELATVCDTCGADLQIPSPFVLRVLIEELRHAESEKTSKQNARTLRRAARFKPSPAHHRRTASVDIPAFIIPALPISKLGNKLGSVDVRHEHTSAKGKERKVEHEDDDDGSGADSDEDWNSESSSVESHTSSEHSIPDTPLRGRPTSRPGIFETADIQVCRAGNEQRRENFSFCSVDCYDLAKSTYHDSVCGSHLENYLRDAISTMEHPKLPTVEARKLGLLLLARVLGWAYATSTDPLDLPVVQLLMASPRYGPLEKGGKVAWSFDNNVMRPFQMLQTMDGRGDAPKSVSNPNFSDGRVINTIISLIHRHMNITDKILWTKTYDEEGYHEQTYPYAHKVDTKEEENVSFGRLYPLCDLVPLAAVPEDANVELVDLGDGRIICLPTLAIEDNDGNSEPCLKKGTRLLLNAPIPRLATKAERTTYARKEDYGEGGTMMDADQDEGIIEQEPEEEYSGYVDEESYGARDELMDGIDQEESDEDLMDF</sequence>
<comment type="caution">
    <text evidence="2">The sequence shown here is derived from an EMBL/GenBank/DDBJ whole genome shotgun (WGS) entry which is preliminary data.</text>
</comment>
<evidence type="ECO:0000256" key="1">
    <source>
        <dbReference type="SAM" id="MobiDB-lite"/>
    </source>
</evidence>
<evidence type="ECO:0000313" key="2">
    <source>
        <dbReference type="EMBL" id="THW68979.1"/>
    </source>
</evidence>
<proteinExistence type="predicted"/>